<keyword evidence="2" id="KW-0663">Pyridoxal phosphate</keyword>
<comment type="similarity">
    <text evidence="1">Belongs to the class-III pyridoxal-phosphate-dependent aminotransferase family.</text>
</comment>
<dbReference type="Gene3D" id="3.90.1200.10">
    <property type="match status" value="1"/>
</dbReference>
<dbReference type="InterPro" id="IPR011009">
    <property type="entry name" value="Kinase-like_dom_sf"/>
</dbReference>
<organism evidence="4 5">
    <name type="scientific">Leucobacter denitrificans</name>
    <dbReference type="NCBI Taxonomy" id="683042"/>
    <lineage>
        <taxon>Bacteria</taxon>
        <taxon>Bacillati</taxon>
        <taxon>Actinomycetota</taxon>
        <taxon>Actinomycetes</taxon>
        <taxon>Micrococcales</taxon>
        <taxon>Microbacteriaceae</taxon>
        <taxon>Leucobacter</taxon>
    </lineage>
</organism>
<dbReference type="PROSITE" id="PS00600">
    <property type="entry name" value="AA_TRANSFER_CLASS_3"/>
    <property type="match status" value="1"/>
</dbReference>
<name>A0A7G9S295_9MICO</name>
<evidence type="ECO:0000313" key="4">
    <source>
        <dbReference type="EMBL" id="QNN61970.1"/>
    </source>
</evidence>
<sequence length="745" mass="80861">METLEQILANETPTFSHAELESTMERLYGFTSKVQTVLSSERDQVVLLRGESCEERILKVSNSAELESNVSLENAAAEWVRRADPDLPLAGPMPTLTGELSGSLDGHFVRVYPKLEGTASIHGSTLGSDEIKQYGEAVARFAKALRGFFHPSADRKVLWHIESLDRVRNMTHHLGESGRRQMVERTFERFDARVAPRWNSLRAQVVHSDMLLDNVLMDDGIVSGIIDLGDLTHTALVADVAAAFTSLGDMRQGDDLFTAFRLFLDGYERITPLEPLERELLGDVLAARLATTVTLGAWRAAEHPNNADFLEAWEGAAWSQLEQLDELGPEAVAQKLGVYPTVLPQSSLLEERNRVFGSGLVPLTYSDPLYPVSGRGATVTEADGTVLVDAYNNIPSLGYAHPRVARAIADETRTLSTNLRYLHPRAIQLAERIIESMPADLGLDTVLFMNSGSEANDLAWRIASAASERDGAIVTDMAFHSVTMAGTELSPGEWLQDMRADRIARFTPGGSIENAIDVLASRNLKAAAMFVDPVYGSDGILTFSKEYHAALSASAHAAGIRVVVDEVQGGYARTGEHLWSFAAVGLRPDIVTLGKPMGNGYPIAAVVARSSDVDALGRHQELFSSFAGSPVAAAAGLAVLDVIRDENLIAESARKGAYLRERILEEIGGSPNFKGFRGIGLLFGVEFDGHGSGKPIVDFARREGVMLSATGFAWDTIKIRPPLVITDAQLDFVARTIGRAVANSR</sequence>
<dbReference type="Pfam" id="PF00202">
    <property type="entry name" value="Aminotran_3"/>
    <property type="match status" value="1"/>
</dbReference>
<dbReference type="RefSeq" id="WP_187554441.1">
    <property type="nucleotide sequence ID" value="NZ_CP060716.1"/>
</dbReference>
<dbReference type="PANTHER" id="PTHR45688:SF13">
    <property type="entry name" value="ALANINE--GLYOXYLATE AMINOTRANSFERASE 2-LIKE"/>
    <property type="match status" value="1"/>
</dbReference>
<gene>
    <name evidence="4" type="ORF">H9L06_06475</name>
</gene>
<feature type="domain" description="Aminoglycoside phosphotransferase" evidence="3">
    <location>
        <begin position="38"/>
        <end position="271"/>
    </location>
</feature>
<dbReference type="InterPro" id="IPR015422">
    <property type="entry name" value="PyrdxlP-dep_Trfase_small"/>
</dbReference>
<dbReference type="GO" id="GO:0008483">
    <property type="term" value="F:transaminase activity"/>
    <property type="evidence" value="ECO:0007669"/>
    <property type="project" value="UniProtKB-KW"/>
</dbReference>
<dbReference type="PANTHER" id="PTHR45688">
    <property type="match status" value="1"/>
</dbReference>
<evidence type="ECO:0000313" key="5">
    <source>
        <dbReference type="Proteomes" id="UP000515934"/>
    </source>
</evidence>
<dbReference type="InterPro" id="IPR005814">
    <property type="entry name" value="Aminotrans_3"/>
</dbReference>
<reference evidence="4 5" key="1">
    <citation type="submission" date="2020-08" db="EMBL/GenBank/DDBJ databases">
        <title>Genome sequence of Leucobacter denitrificans KACC 14055T.</title>
        <authorList>
            <person name="Hyun D.-W."/>
            <person name="Bae J.-W."/>
        </authorList>
    </citation>
    <scope>NUCLEOTIDE SEQUENCE [LARGE SCALE GENOMIC DNA]</scope>
    <source>
        <strain evidence="4 5">KACC 14055</strain>
    </source>
</reference>
<dbReference type="InterPro" id="IPR015424">
    <property type="entry name" value="PyrdxlP-dep_Trfase"/>
</dbReference>
<accession>A0A7G9S295</accession>
<dbReference type="InterPro" id="IPR015421">
    <property type="entry name" value="PyrdxlP-dep_Trfase_major"/>
</dbReference>
<dbReference type="InterPro" id="IPR049704">
    <property type="entry name" value="Aminotrans_3_PPA_site"/>
</dbReference>
<protein>
    <submittedName>
        <fullName evidence="4">Aminotransferase class III-fold pyridoxal phosphate-dependent enzyme</fullName>
    </submittedName>
</protein>
<evidence type="ECO:0000256" key="1">
    <source>
        <dbReference type="ARBA" id="ARBA00008954"/>
    </source>
</evidence>
<dbReference type="KEGG" id="ldn:H9L06_06475"/>
<dbReference type="Gene3D" id="3.90.1150.10">
    <property type="entry name" value="Aspartate Aminotransferase, domain 1"/>
    <property type="match status" value="1"/>
</dbReference>
<dbReference type="Pfam" id="PF01636">
    <property type="entry name" value="APH"/>
    <property type="match status" value="1"/>
</dbReference>
<dbReference type="AlphaFoldDB" id="A0A7G9S295"/>
<proteinExistence type="inferred from homology"/>
<dbReference type="EMBL" id="CP060716">
    <property type="protein sequence ID" value="QNN61970.1"/>
    <property type="molecule type" value="Genomic_DNA"/>
</dbReference>
<dbReference type="Proteomes" id="UP000515934">
    <property type="component" value="Chromosome"/>
</dbReference>
<dbReference type="SUPFAM" id="SSF53383">
    <property type="entry name" value="PLP-dependent transferases"/>
    <property type="match status" value="1"/>
</dbReference>
<dbReference type="InterPro" id="IPR002575">
    <property type="entry name" value="Aminoglycoside_PTrfase"/>
</dbReference>
<evidence type="ECO:0000256" key="2">
    <source>
        <dbReference type="ARBA" id="ARBA00022898"/>
    </source>
</evidence>
<evidence type="ECO:0000259" key="3">
    <source>
        <dbReference type="Pfam" id="PF01636"/>
    </source>
</evidence>
<dbReference type="GO" id="GO:0030170">
    <property type="term" value="F:pyridoxal phosphate binding"/>
    <property type="evidence" value="ECO:0007669"/>
    <property type="project" value="InterPro"/>
</dbReference>
<keyword evidence="4" id="KW-0032">Aminotransferase</keyword>
<keyword evidence="5" id="KW-1185">Reference proteome</keyword>
<dbReference type="Gene3D" id="3.40.640.10">
    <property type="entry name" value="Type I PLP-dependent aspartate aminotransferase-like (Major domain)"/>
    <property type="match status" value="1"/>
</dbReference>
<keyword evidence="4" id="KW-0808">Transferase</keyword>
<dbReference type="SUPFAM" id="SSF56112">
    <property type="entry name" value="Protein kinase-like (PK-like)"/>
    <property type="match status" value="1"/>
</dbReference>